<dbReference type="AlphaFoldDB" id="A0A2P2I6G9"/>
<keyword evidence="13" id="KW-0325">Glycoprotein</keyword>
<keyword evidence="12 15" id="KW-0472">Membrane</keyword>
<evidence type="ECO:0000256" key="3">
    <source>
        <dbReference type="ARBA" id="ARBA00004840"/>
    </source>
</evidence>
<dbReference type="Gene3D" id="3.90.550.50">
    <property type="match status" value="1"/>
</dbReference>
<name>A0A2P2I6G9_9CRUS</name>
<accession>A0A2P2I6G9</accession>
<evidence type="ECO:0000256" key="6">
    <source>
        <dbReference type="ARBA" id="ARBA00022676"/>
    </source>
</evidence>
<dbReference type="FunFam" id="3.90.550.50:FF:000018">
    <property type="entry name" value="Hexosyltransferase"/>
    <property type="match status" value="1"/>
</dbReference>
<reference evidence="16" key="2">
    <citation type="journal article" date="2018" name="Biosci. Biotechnol. Biochem.">
        <title>Polysaccharide hydrolase of the hadal zone amphipods Hirondellea gigas.</title>
        <authorList>
            <person name="Kobayashi H."/>
            <person name="Nagahama T."/>
            <person name="Arai W."/>
            <person name="Sasagawa Y."/>
            <person name="Umeda M."/>
            <person name="Hayashi T."/>
            <person name="Nikaido I."/>
            <person name="Watanabe H."/>
            <person name="Oguri K."/>
            <person name="Kitazato H."/>
            <person name="Fujioka K."/>
            <person name="Kido Y."/>
            <person name="Takami H."/>
        </authorList>
    </citation>
    <scope>NUCLEOTIDE SEQUENCE</scope>
    <source>
        <tissue evidence="16">Whole body</tissue>
    </source>
</reference>
<dbReference type="PANTHER" id="PTHR11214">
    <property type="entry name" value="BETA-1,3-N-ACETYLGLUCOSAMINYLTRANSFERASE"/>
    <property type="match status" value="1"/>
</dbReference>
<dbReference type="GO" id="GO:0006493">
    <property type="term" value="P:protein O-linked glycosylation"/>
    <property type="evidence" value="ECO:0007669"/>
    <property type="project" value="TreeGrafter"/>
</dbReference>
<proteinExistence type="evidence at transcript level"/>
<dbReference type="EMBL" id="IACT01004083">
    <property type="protein sequence ID" value="LAC23292.1"/>
    <property type="molecule type" value="mRNA"/>
</dbReference>
<dbReference type="GO" id="GO:0006024">
    <property type="term" value="P:glycosaminoglycan biosynthetic process"/>
    <property type="evidence" value="ECO:0007669"/>
    <property type="project" value="UniProtKB-ARBA"/>
</dbReference>
<evidence type="ECO:0000256" key="14">
    <source>
        <dbReference type="ARBA" id="ARBA00023211"/>
    </source>
</evidence>
<evidence type="ECO:0000256" key="13">
    <source>
        <dbReference type="ARBA" id="ARBA00023180"/>
    </source>
</evidence>
<keyword evidence="6 15" id="KW-0328">Glycosyltransferase</keyword>
<evidence type="ECO:0000256" key="7">
    <source>
        <dbReference type="ARBA" id="ARBA00022679"/>
    </source>
</evidence>
<dbReference type="EC" id="2.4.1.-" evidence="15"/>
<evidence type="ECO:0000256" key="4">
    <source>
        <dbReference type="ARBA" id="ARBA00005093"/>
    </source>
</evidence>
<evidence type="ECO:0000256" key="12">
    <source>
        <dbReference type="ARBA" id="ARBA00023136"/>
    </source>
</evidence>
<evidence type="ECO:0000256" key="2">
    <source>
        <dbReference type="ARBA" id="ARBA00004323"/>
    </source>
</evidence>
<evidence type="ECO:0000256" key="15">
    <source>
        <dbReference type="RuleBase" id="RU363063"/>
    </source>
</evidence>
<reference evidence="17" key="1">
    <citation type="submission" date="2017-11" db="EMBL/GenBank/DDBJ databases">
        <title>The sensing device of the deep-sea amphipod.</title>
        <authorList>
            <person name="Kobayashi H."/>
            <person name="Nagahama T."/>
            <person name="Arai W."/>
            <person name="Sasagawa Y."/>
            <person name="Umeda M."/>
            <person name="Hayashi T."/>
            <person name="Nikaido I."/>
            <person name="Watanabe H."/>
            <person name="Oguri K."/>
            <person name="Kitazato H."/>
            <person name="Fujioka K."/>
            <person name="Kido Y."/>
            <person name="Takami H."/>
        </authorList>
    </citation>
    <scope>NUCLEOTIDE SEQUENCE</scope>
    <source>
        <tissue evidence="17">Whole body</tissue>
    </source>
</reference>
<comment type="cofactor">
    <cofactor evidence="1">
        <name>Mn(2+)</name>
        <dbReference type="ChEBI" id="CHEBI:29035"/>
    </cofactor>
</comment>
<evidence type="ECO:0000256" key="5">
    <source>
        <dbReference type="ARBA" id="ARBA00008661"/>
    </source>
</evidence>
<dbReference type="InterPro" id="IPR002659">
    <property type="entry name" value="Glyco_trans_31"/>
</dbReference>
<evidence type="ECO:0000256" key="10">
    <source>
        <dbReference type="ARBA" id="ARBA00022989"/>
    </source>
</evidence>
<dbReference type="Pfam" id="PF01762">
    <property type="entry name" value="Galactosyl_T"/>
    <property type="match status" value="1"/>
</dbReference>
<keyword evidence="10 15" id="KW-1133">Transmembrane helix</keyword>
<organism evidence="16">
    <name type="scientific">Hirondellea gigas</name>
    <dbReference type="NCBI Taxonomy" id="1518452"/>
    <lineage>
        <taxon>Eukaryota</taxon>
        <taxon>Metazoa</taxon>
        <taxon>Ecdysozoa</taxon>
        <taxon>Arthropoda</taxon>
        <taxon>Crustacea</taxon>
        <taxon>Multicrustacea</taxon>
        <taxon>Malacostraca</taxon>
        <taxon>Eumalacostraca</taxon>
        <taxon>Peracarida</taxon>
        <taxon>Amphipoda</taxon>
        <taxon>Amphilochidea</taxon>
        <taxon>Lysianassida</taxon>
        <taxon>Lysianassidira</taxon>
        <taxon>Lysianassoidea</taxon>
        <taxon>Lysianassidae</taxon>
        <taxon>Hirondellea</taxon>
    </lineage>
</organism>
<keyword evidence="8 15" id="KW-0812">Transmembrane</keyword>
<comment type="pathway">
    <text evidence="4">Glycan metabolism; heparan sulfate biosynthesis.</text>
</comment>
<dbReference type="GO" id="GO:0000139">
    <property type="term" value="C:Golgi membrane"/>
    <property type="evidence" value="ECO:0007669"/>
    <property type="project" value="UniProtKB-SubCell"/>
</dbReference>
<evidence type="ECO:0000256" key="1">
    <source>
        <dbReference type="ARBA" id="ARBA00001936"/>
    </source>
</evidence>
<evidence type="ECO:0000313" key="17">
    <source>
        <dbReference type="EMBL" id="LAC23292.1"/>
    </source>
</evidence>
<evidence type="ECO:0000256" key="9">
    <source>
        <dbReference type="ARBA" id="ARBA00022968"/>
    </source>
</evidence>
<keyword evidence="11 15" id="KW-0333">Golgi apparatus</keyword>
<sequence>MRRSGAPTSLLHKVAHNFFYLGCCFGCFLLGSFLSLSTIDPSVCDLNLCTRRIQHMTADDSNEWLAYWDKHALGEPKKVFLVILILTAPKNFELRNVIRQTWLTDEGPDTLHYFVIGTEGLSDEFNVTIQSEQRRFSDLLLLGNIKDSYNTLSKKLLASLVYIHKNVQFRFLLKCDDDTYVQLHQLHYELKEVPYKQGVYWGFFDGRATPRRKGIWKEENWLLCDHYLPYALGGGYIISHDLVAFVARNSHYLQLYRSEDVSMGVWLAPIELHRIHDTKFDTEYRSRGCHNDYIVTHKQTPVSMRDKYNNLQTSGVMCKDLVQVRTSYNYNWNVLPSKCCVRNDTSIP</sequence>
<comment type="pathway">
    <text evidence="3">Glycan metabolism; chondroitin sulfate biosynthesis.</text>
</comment>
<dbReference type="PANTHER" id="PTHR11214:SF3">
    <property type="entry name" value="BETA-1,3-GALACTOSYLTRANSFERASE 6"/>
    <property type="match status" value="1"/>
</dbReference>
<keyword evidence="14" id="KW-0464">Manganese</keyword>
<comment type="similarity">
    <text evidence="5 15">Belongs to the glycosyltransferase 31 family.</text>
</comment>
<evidence type="ECO:0000256" key="8">
    <source>
        <dbReference type="ARBA" id="ARBA00022692"/>
    </source>
</evidence>
<dbReference type="GO" id="GO:0047220">
    <property type="term" value="F:galactosylxylosylprotein 3-beta-galactosyltransferase activity"/>
    <property type="evidence" value="ECO:0007669"/>
    <property type="project" value="TreeGrafter"/>
</dbReference>
<evidence type="ECO:0000256" key="11">
    <source>
        <dbReference type="ARBA" id="ARBA00023034"/>
    </source>
</evidence>
<keyword evidence="9 15" id="KW-0735">Signal-anchor</keyword>
<comment type="subcellular location">
    <subcellularLocation>
        <location evidence="2 15">Golgi apparatus membrane</location>
        <topology evidence="2 15">Single-pass type II membrane protein</topology>
    </subcellularLocation>
</comment>
<dbReference type="EMBL" id="IACF01004018">
    <property type="protein sequence ID" value="LAB69617.1"/>
    <property type="molecule type" value="mRNA"/>
</dbReference>
<feature type="transmembrane region" description="Helical" evidence="15">
    <location>
        <begin position="18"/>
        <end position="39"/>
    </location>
</feature>
<keyword evidence="7 16" id="KW-0808">Transferase</keyword>
<evidence type="ECO:0000313" key="16">
    <source>
        <dbReference type="EMBL" id="LAB69617.1"/>
    </source>
</evidence>
<protein>
    <recommendedName>
        <fullName evidence="15">Hexosyltransferase</fullName>
        <ecNumber evidence="15">2.4.1.-</ecNumber>
    </recommendedName>
</protein>